<sequence length="208" mass="25269">MYRSSIPTWRLLIIHYLCEVKEKNACLPRMFTQIMVRLEKWTLKKRSNDWLPRDQWRQFLWPKWSRNTFEIHVYFLTQILHSRHLARKISALVCVELKIKLRAGRTRIWRAEYRAFRQPDPNSGKLRSTKSTPKSIHTDKTLIHKLLYLKLEKSVVDPKRMNFWGRRVPEDFCFIKWSLSRRLMLKCSSKYLKICMLDDQVPWDGFQG</sequence>
<name>A0A915IVL6_ROMCU</name>
<dbReference type="Proteomes" id="UP000887565">
    <property type="component" value="Unplaced"/>
</dbReference>
<protein>
    <submittedName>
        <fullName evidence="2">Uncharacterized protein</fullName>
    </submittedName>
</protein>
<dbReference type="WBParaSite" id="nRc.2.0.1.t18244-RA">
    <property type="protein sequence ID" value="nRc.2.0.1.t18244-RA"/>
    <property type="gene ID" value="nRc.2.0.1.g18244"/>
</dbReference>
<proteinExistence type="predicted"/>
<reference evidence="2" key="1">
    <citation type="submission" date="2022-11" db="UniProtKB">
        <authorList>
            <consortium name="WormBaseParasite"/>
        </authorList>
    </citation>
    <scope>IDENTIFICATION</scope>
</reference>
<organism evidence="1 2">
    <name type="scientific">Romanomermis culicivorax</name>
    <name type="common">Nematode worm</name>
    <dbReference type="NCBI Taxonomy" id="13658"/>
    <lineage>
        <taxon>Eukaryota</taxon>
        <taxon>Metazoa</taxon>
        <taxon>Ecdysozoa</taxon>
        <taxon>Nematoda</taxon>
        <taxon>Enoplea</taxon>
        <taxon>Dorylaimia</taxon>
        <taxon>Mermithida</taxon>
        <taxon>Mermithoidea</taxon>
        <taxon>Mermithidae</taxon>
        <taxon>Romanomermis</taxon>
    </lineage>
</organism>
<accession>A0A915IVL6</accession>
<dbReference type="AlphaFoldDB" id="A0A915IVL6"/>
<evidence type="ECO:0000313" key="1">
    <source>
        <dbReference type="Proteomes" id="UP000887565"/>
    </source>
</evidence>
<keyword evidence="1" id="KW-1185">Reference proteome</keyword>
<evidence type="ECO:0000313" key="2">
    <source>
        <dbReference type="WBParaSite" id="nRc.2.0.1.t18244-RA"/>
    </source>
</evidence>